<evidence type="ECO:0000259" key="3">
    <source>
        <dbReference type="Pfam" id="PF13828"/>
    </source>
</evidence>
<feature type="transmembrane region" description="Helical" evidence="2">
    <location>
        <begin position="194"/>
        <end position="220"/>
    </location>
</feature>
<feature type="region of interest" description="Disordered" evidence="1">
    <location>
        <begin position="1"/>
        <end position="151"/>
    </location>
</feature>
<feature type="compositionally biased region" description="Low complexity" evidence="1">
    <location>
        <begin position="76"/>
        <end position="85"/>
    </location>
</feature>
<protein>
    <submittedName>
        <fullName evidence="4">DUF4190 domain-containing protein</fullName>
    </submittedName>
</protein>
<dbReference type="InterPro" id="IPR025241">
    <property type="entry name" value="DUF4190"/>
</dbReference>
<feature type="compositionally biased region" description="Pro residues" evidence="1">
    <location>
        <begin position="103"/>
        <end position="130"/>
    </location>
</feature>
<name>A0ABZ1HB05_STRPH</name>
<proteinExistence type="predicted"/>
<feature type="transmembrane region" description="Helical" evidence="2">
    <location>
        <begin position="240"/>
        <end position="263"/>
    </location>
</feature>
<evidence type="ECO:0000313" key="5">
    <source>
        <dbReference type="Proteomes" id="UP001340816"/>
    </source>
</evidence>
<evidence type="ECO:0000313" key="4">
    <source>
        <dbReference type="EMBL" id="WSD14771.1"/>
    </source>
</evidence>
<reference evidence="4 5" key="1">
    <citation type="submission" date="2022-10" db="EMBL/GenBank/DDBJ databases">
        <title>The complete genomes of actinobacterial strains from the NBC collection.</title>
        <authorList>
            <person name="Joergensen T.S."/>
            <person name="Alvarez Arevalo M."/>
            <person name="Sterndorff E.B."/>
            <person name="Faurdal D."/>
            <person name="Vuksanovic O."/>
            <person name="Mourched A.-S."/>
            <person name="Charusanti P."/>
            <person name="Shaw S."/>
            <person name="Blin K."/>
            <person name="Weber T."/>
        </authorList>
    </citation>
    <scope>NUCLEOTIDE SEQUENCE [LARGE SCALE GENOMIC DNA]</scope>
    <source>
        <strain evidence="4 5">NBC 01752</strain>
    </source>
</reference>
<evidence type="ECO:0000256" key="1">
    <source>
        <dbReference type="SAM" id="MobiDB-lite"/>
    </source>
</evidence>
<sequence>MSDDAQTPGAAAGDESGARPEDAAPAAKVPLSKPPAEPNPWAPPTDAAPGDGSGPTPPSVHDQQTVTSLPGGMPQVPGAGTGAATPVPPGSTPSGPPSWANPFAPPAASAPPNPFGPPAGAPHPYAPPAGPHLHSTPGSSVPPPPIAPEGPGQMPYGYGGYPGYPSYGGPGGGPGYGWPGMPMAPSNGLGTAGLVLGIIAAVGFCLWPVALACGILAVIFGAIGRGKARRGEATNPGQALAGIICGAVGIALAIAFAVVFLIVPDDSDSDSGTVDDGFNTSLFVNG</sequence>
<dbReference type="RefSeq" id="WP_326759293.1">
    <property type="nucleotide sequence ID" value="NZ_CP109135.1"/>
</dbReference>
<feature type="domain" description="DUF4190" evidence="3">
    <location>
        <begin position="189"/>
        <end position="255"/>
    </location>
</feature>
<accession>A0ABZ1HB05</accession>
<feature type="compositionally biased region" description="Pro residues" evidence="1">
    <location>
        <begin position="32"/>
        <end position="43"/>
    </location>
</feature>
<evidence type="ECO:0000256" key="2">
    <source>
        <dbReference type="SAM" id="Phobius"/>
    </source>
</evidence>
<keyword evidence="2" id="KW-0472">Membrane</keyword>
<feature type="compositionally biased region" description="Pro residues" evidence="1">
    <location>
        <begin position="86"/>
        <end position="96"/>
    </location>
</feature>
<keyword evidence="5" id="KW-1185">Reference proteome</keyword>
<dbReference type="Proteomes" id="UP001340816">
    <property type="component" value="Chromosome"/>
</dbReference>
<dbReference type="Pfam" id="PF13828">
    <property type="entry name" value="DUF4190"/>
    <property type="match status" value="1"/>
</dbReference>
<gene>
    <name evidence="4" type="ORF">OHB35_16810</name>
</gene>
<organism evidence="4 5">
    <name type="scientific">Streptomyces phaeochromogenes</name>
    <dbReference type="NCBI Taxonomy" id="1923"/>
    <lineage>
        <taxon>Bacteria</taxon>
        <taxon>Bacillati</taxon>
        <taxon>Actinomycetota</taxon>
        <taxon>Actinomycetes</taxon>
        <taxon>Kitasatosporales</taxon>
        <taxon>Streptomycetaceae</taxon>
        <taxon>Streptomyces</taxon>
        <taxon>Streptomyces phaeochromogenes group</taxon>
    </lineage>
</organism>
<keyword evidence="2" id="KW-1133">Transmembrane helix</keyword>
<keyword evidence="2" id="KW-0812">Transmembrane</keyword>
<dbReference type="EMBL" id="CP109135">
    <property type="protein sequence ID" value="WSD14771.1"/>
    <property type="molecule type" value="Genomic_DNA"/>
</dbReference>